<dbReference type="Ensembl" id="ENSMMDT00005003346.1">
    <property type="protein sequence ID" value="ENSMMDP00005003279.1"/>
    <property type="gene ID" value="ENSMMDG00005001834.1"/>
</dbReference>
<sequence length="115" mass="12752">ICGWLFSSDRLVTEGWKEGWMDGQMDIESQHVMMCVTLTLTHTLPSAHTHIHKETSVPDSQILGLRSSSCFFLLNVTQRGFLASFPRFLSLSLCHSFSLLPSLSALSSSPCLHGL</sequence>
<reference evidence="1" key="3">
    <citation type="submission" date="2025-09" db="UniProtKB">
        <authorList>
            <consortium name="Ensembl"/>
        </authorList>
    </citation>
    <scope>IDENTIFICATION</scope>
</reference>
<dbReference type="InParanoid" id="A0A667WS21"/>
<dbReference type="Proteomes" id="UP000472263">
    <property type="component" value="Chromosome 1"/>
</dbReference>
<dbReference type="AlphaFoldDB" id="A0A667WS21"/>
<organism evidence="1 2">
    <name type="scientific">Myripristis murdjan</name>
    <name type="common">pinecone soldierfish</name>
    <dbReference type="NCBI Taxonomy" id="586833"/>
    <lineage>
        <taxon>Eukaryota</taxon>
        <taxon>Metazoa</taxon>
        <taxon>Chordata</taxon>
        <taxon>Craniata</taxon>
        <taxon>Vertebrata</taxon>
        <taxon>Euteleostomi</taxon>
        <taxon>Actinopterygii</taxon>
        <taxon>Neopterygii</taxon>
        <taxon>Teleostei</taxon>
        <taxon>Neoteleostei</taxon>
        <taxon>Acanthomorphata</taxon>
        <taxon>Holocentriformes</taxon>
        <taxon>Holocentridae</taxon>
        <taxon>Myripristis</taxon>
    </lineage>
</organism>
<name>A0A667WS21_9TELE</name>
<reference evidence="1" key="2">
    <citation type="submission" date="2025-08" db="UniProtKB">
        <authorList>
            <consortium name="Ensembl"/>
        </authorList>
    </citation>
    <scope>IDENTIFICATION</scope>
</reference>
<proteinExistence type="predicted"/>
<reference evidence="1" key="1">
    <citation type="submission" date="2019-06" db="EMBL/GenBank/DDBJ databases">
        <authorList>
            <consortium name="Wellcome Sanger Institute Data Sharing"/>
        </authorList>
    </citation>
    <scope>NUCLEOTIDE SEQUENCE [LARGE SCALE GENOMIC DNA]</scope>
</reference>
<protein>
    <submittedName>
        <fullName evidence="1">Uncharacterized protein</fullName>
    </submittedName>
</protein>
<evidence type="ECO:0000313" key="2">
    <source>
        <dbReference type="Proteomes" id="UP000472263"/>
    </source>
</evidence>
<accession>A0A667WS21</accession>
<keyword evidence="2" id="KW-1185">Reference proteome</keyword>
<evidence type="ECO:0000313" key="1">
    <source>
        <dbReference type="Ensembl" id="ENSMMDP00005003279.1"/>
    </source>
</evidence>